<proteinExistence type="predicted"/>
<sequence>MASRDRSISSRHVEPGRAANVSTVSTIIPWLRYRNAFVAIDWLCSAFGFQPQFIQAEGHTVHHARLTCGDGMVMLGSADDGTESDRHMLQPDETGGRETQSCFVVVDDVDAHYAQAVDAGAEVVIPLSVQEHGMRSYACRDIEGHLWWFGCAIPRLEVAPAMHRFGALH</sequence>
<keyword evidence="3" id="KW-1185">Reference proteome</keyword>
<dbReference type="InterPro" id="IPR037523">
    <property type="entry name" value="VOC_core"/>
</dbReference>
<dbReference type="InterPro" id="IPR029068">
    <property type="entry name" value="Glyas_Bleomycin-R_OHBP_Dase"/>
</dbReference>
<protein>
    <submittedName>
        <fullName evidence="2">VOC family protein</fullName>
    </submittedName>
</protein>
<reference evidence="2 3" key="1">
    <citation type="submission" date="2024-09" db="EMBL/GenBank/DDBJ databases">
        <authorList>
            <person name="Sun Q."/>
            <person name="Mori K."/>
        </authorList>
    </citation>
    <scope>NUCLEOTIDE SEQUENCE [LARGE SCALE GENOMIC DNA]</scope>
    <source>
        <strain evidence="2 3">KCTC 23076</strain>
    </source>
</reference>
<name>A0ABV6RK42_9GAMM</name>
<dbReference type="Proteomes" id="UP001589896">
    <property type="component" value="Unassembled WGS sequence"/>
</dbReference>
<evidence type="ECO:0000259" key="1">
    <source>
        <dbReference type="PROSITE" id="PS51819"/>
    </source>
</evidence>
<dbReference type="EMBL" id="JBHLTG010000001">
    <property type="protein sequence ID" value="MFC0677361.1"/>
    <property type="molecule type" value="Genomic_DNA"/>
</dbReference>
<feature type="domain" description="VOC" evidence="1">
    <location>
        <begin position="23"/>
        <end position="152"/>
    </location>
</feature>
<evidence type="ECO:0000313" key="3">
    <source>
        <dbReference type="Proteomes" id="UP001589896"/>
    </source>
</evidence>
<dbReference type="PROSITE" id="PS51819">
    <property type="entry name" value="VOC"/>
    <property type="match status" value="1"/>
</dbReference>
<accession>A0ABV6RK42</accession>
<organism evidence="2 3">
    <name type="scientific">Lysobacter korlensis</name>
    <dbReference type="NCBI Taxonomy" id="553636"/>
    <lineage>
        <taxon>Bacteria</taxon>
        <taxon>Pseudomonadati</taxon>
        <taxon>Pseudomonadota</taxon>
        <taxon>Gammaproteobacteria</taxon>
        <taxon>Lysobacterales</taxon>
        <taxon>Lysobacteraceae</taxon>
        <taxon>Lysobacter</taxon>
    </lineage>
</organism>
<dbReference type="InterPro" id="IPR004360">
    <property type="entry name" value="Glyas_Fos-R_dOase_dom"/>
</dbReference>
<dbReference type="Gene3D" id="3.30.720.120">
    <property type="match status" value="1"/>
</dbReference>
<evidence type="ECO:0000313" key="2">
    <source>
        <dbReference type="EMBL" id="MFC0677361.1"/>
    </source>
</evidence>
<dbReference type="PANTHER" id="PTHR34109:SF1">
    <property type="entry name" value="VOC DOMAIN-CONTAINING PROTEIN"/>
    <property type="match status" value="1"/>
</dbReference>
<dbReference type="RefSeq" id="WP_386667397.1">
    <property type="nucleotide sequence ID" value="NZ_JBHLTG010000001.1"/>
</dbReference>
<comment type="caution">
    <text evidence="2">The sequence shown here is derived from an EMBL/GenBank/DDBJ whole genome shotgun (WGS) entry which is preliminary data.</text>
</comment>
<dbReference type="Gene3D" id="3.30.720.110">
    <property type="match status" value="1"/>
</dbReference>
<dbReference type="Pfam" id="PF00903">
    <property type="entry name" value="Glyoxalase"/>
    <property type="match status" value="1"/>
</dbReference>
<gene>
    <name evidence="2" type="ORF">ACFFGH_05775</name>
</gene>
<dbReference type="SUPFAM" id="SSF54593">
    <property type="entry name" value="Glyoxalase/Bleomycin resistance protein/Dihydroxybiphenyl dioxygenase"/>
    <property type="match status" value="1"/>
</dbReference>
<dbReference type="PANTHER" id="PTHR34109">
    <property type="entry name" value="BNAUNNG04460D PROTEIN-RELATED"/>
    <property type="match status" value="1"/>
</dbReference>